<keyword evidence="2" id="KW-0812">Transmembrane</keyword>
<feature type="compositionally biased region" description="Gly residues" evidence="1">
    <location>
        <begin position="341"/>
        <end position="357"/>
    </location>
</feature>
<feature type="region of interest" description="Disordered" evidence="1">
    <location>
        <begin position="323"/>
        <end position="357"/>
    </location>
</feature>
<name>A0A517TAU8_9PLAN</name>
<keyword evidence="2" id="KW-0472">Membrane</keyword>
<protein>
    <recommendedName>
        <fullName evidence="3">YHYH domain-containing protein</fullName>
    </recommendedName>
</protein>
<dbReference type="InterPro" id="IPR025924">
    <property type="entry name" value="YHYH_dom"/>
</dbReference>
<feature type="domain" description="YHYH" evidence="3">
    <location>
        <begin position="69"/>
        <end position="325"/>
    </location>
</feature>
<organism evidence="4 5">
    <name type="scientific">Calycomorphotria hydatis</name>
    <dbReference type="NCBI Taxonomy" id="2528027"/>
    <lineage>
        <taxon>Bacteria</taxon>
        <taxon>Pseudomonadati</taxon>
        <taxon>Planctomycetota</taxon>
        <taxon>Planctomycetia</taxon>
        <taxon>Planctomycetales</taxon>
        <taxon>Planctomycetaceae</taxon>
        <taxon>Calycomorphotria</taxon>
    </lineage>
</organism>
<keyword evidence="5" id="KW-1185">Reference proteome</keyword>
<feature type="region of interest" description="Disordered" evidence="1">
    <location>
        <begin position="99"/>
        <end position="168"/>
    </location>
</feature>
<evidence type="ECO:0000259" key="3">
    <source>
        <dbReference type="Pfam" id="PF14240"/>
    </source>
</evidence>
<keyword evidence="2" id="KW-1133">Transmembrane helix</keyword>
<gene>
    <name evidence="4" type="ORF">V22_27490</name>
</gene>
<dbReference type="AlphaFoldDB" id="A0A517TAU8"/>
<dbReference type="Pfam" id="PF14240">
    <property type="entry name" value="YHYH"/>
    <property type="match status" value="1"/>
</dbReference>
<evidence type="ECO:0000256" key="2">
    <source>
        <dbReference type="SAM" id="Phobius"/>
    </source>
</evidence>
<reference evidence="4 5" key="1">
    <citation type="submission" date="2019-02" db="EMBL/GenBank/DDBJ databases">
        <title>Deep-cultivation of Planctomycetes and their phenomic and genomic characterization uncovers novel biology.</title>
        <authorList>
            <person name="Wiegand S."/>
            <person name="Jogler M."/>
            <person name="Boedeker C."/>
            <person name="Pinto D."/>
            <person name="Vollmers J."/>
            <person name="Rivas-Marin E."/>
            <person name="Kohn T."/>
            <person name="Peeters S.H."/>
            <person name="Heuer A."/>
            <person name="Rast P."/>
            <person name="Oberbeckmann S."/>
            <person name="Bunk B."/>
            <person name="Jeske O."/>
            <person name="Meyerdierks A."/>
            <person name="Storesund J.E."/>
            <person name="Kallscheuer N."/>
            <person name="Luecker S."/>
            <person name="Lage O.M."/>
            <person name="Pohl T."/>
            <person name="Merkel B.J."/>
            <person name="Hornburger P."/>
            <person name="Mueller R.-W."/>
            <person name="Bruemmer F."/>
            <person name="Labrenz M."/>
            <person name="Spormann A.M."/>
            <person name="Op den Camp H."/>
            <person name="Overmann J."/>
            <person name="Amann R."/>
            <person name="Jetten M.S.M."/>
            <person name="Mascher T."/>
            <person name="Medema M.H."/>
            <person name="Devos D.P."/>
            <person name="Kaster A.-K."/>
            <person name="Ovreas L."/>
            <person name="Rohde M."/>
            <person name="Galperin M.Y."/>
            <person name="Jogler C."/>
        </authorList>
    </citation>
    <scope>NUCLEOTIDE SEQUENCE [LARGE SCALE GENOMIC DNA]</scope>
    <source>
        <strain evidence="4 5">V22</strain>
    </source>
</reference>
<evidence type="ECO:0000256" key="1">
    <source>
        <dbReference type="SAM" id="MobiDB-lite"/>
    </source>
</evidence>
<dbReference type="OrthoDB" id="9796530at2"/>
<dbReference type="KEGG" id="chya:V22_27490"/>
<evidence type="ECO:0000313" key="4">
    <source>
        <dbReference type="EMBL" id="QDT65495.1"/>
    </source>
</evidence>
<proteinExistence type="predicted"/>
<sequence length="357" mass="37899">MKNKLVLYYIPTIFIVLLATVTIAQQSMVRERTDREYRYIEANGIADHETGRFPNRGNPNRISAQNYKFRMTLDPQVGPPRSSAGYLFGVALNGVPFDPGTAERWTPDGLSGPAVGRQGGGQRGGGFGPPGGGRGFGPPGGGRGFGPPGGGPSGGGPPGGGPPEEGDNVWNFEAIGGSLELGLDQNNAHVQPTGAYHYHGLPNGLIVRHGGHEHRTPAKMVLVGFAADGFPVYATWGYEDPDDANSKLVSLESSYLLKKGNRPSGKQGPGGRYDGTYTQDYEYLAGVGDLDDCNGRVGVTPEFPEGTYYYVLTNDFPFIPRKFRGQPDESFSKHGMHGPPQGFGGGGQGQRGGRPGF</sequence>
<dbReference type="EMBL" id="CP036316">
    <property type="protein sequence ID" value="QDT65495.1"/>
    <property type="molecule type" value="Genomic_DNA"/>
</dbReference>
<dbReference type="Proteomes" id="UP000319976">
    <property type="component" value="Chromosome"/>
</dbReference>
<accession>A0A517TAU8</accession>
<evidence type="ECO:0000313" key="5">
    <source>
        <dbReference type="Proteomes" id="UP000319976"/>
    </source>
</evidence>
<feature type="compositionally biased region" description="Gly residues" evidence="1">
    <location>
        <begin position="117"/>
        <end position="158"/>
    </location>
</feature>
<feature type="transmembrane region" description="Helical" evidence="2">
    <location>
        <begin position="6"/>
        <end position="24"/>
    </location>
</feature>
<dbReference type="RefSeq" id="WP_145263547.1">
    <property type="nucleotide sequence ID" value="NZ_CP036316.1"/>
</dbReference>